<evidence type="ECO:0000313" key="1">
    <source>
        <dbReference type="EMBL" id="EKA62698.1"/>
    </source>
</evidence>
<organism evidence="1 2">
    <name type="scientific">Janibacter hoylei PVAS-1</name>
    <dbReference type="NCBI Taxonomy" id="1210046"/>
    <lineage>
        <taxon>Bacteria</taxon>
        <taxon>Bacillati</taxon>
        <taxon>Actinomycetota</taxon>
        <taxon>Actinomycetes</taxon>
        <taxon>Micrococcales</taxon>
        <taxon>Intrasporangiaceae</taxon>
        <taxon>Janibacter</taxon>
    </lineage>
</organism>
<keyword evidence="1" id="KW-0456">Lyase</keyword>
<dbReference type="EMBL" id="ALWX01000003">
    <property type="protein sequence ID" value="EKA62698.1"/>
    <property type="molecule type" value="Genomic_DNA"/>
</dbReference>
<protein>
    <submittedName>
        <fullName evidence="1">Glucarate dehydratase</fullName>
        <ecNumber evidence="1">4.2.1.40</ecNumber>
    </submittedName>
</protein>
<dbReference type="EC" id="4.2.1.40" evidence="1"/>
<accession>K1EUB3</accession>
<dbReference type="GO" id="GO:0008872">
    <property type="term" value="F:glucarate dehydratase activity"/>
    <property type="evidence" value="ECO:0007669"/>
    <property type="project" value="UniProtKB-EC"/>
</dbReference>
<dbReference type="AlphaFoldDB" id="K1EUB3"/>
<name>K1EUB3_9MICO</name>
<reference evidence="1 2" key="1">
    <citation type="journal article" date="2012" name="J. Bacteriol.">
        <title>Genome Sequence of Janibacter hoylei MTCC8307, Isolated from the Stratospheric Air.</title>
        <authorList>
            <person name="Pawar S.P."/>
            <person name="Dhotre D.P."/>
            <person name="Shetty S.A."/>
            <person name="Chowdhury S.P."/>
            <person name="Chaudhari B.L."/>
            <person name="Shouche Y.S."/>
        </authorList>
    </citation>
    <scope>NUCLEOTIDE SEQUENCE [LARGE SCALE GENOMIC DNA]</scope>
    <source>
        <strain evidence="1 2">PVAS-1</strain>
    </source>
</reference>
<gene>
    <name evidence="1" type="primary">gudD</name>
    <name evidence="1" type="ORF">B277_00730</name>
</gene>
<dbReference type="STRING" id="1210046.B277_00730"/>
<proteinExistence type="predicted"/>
<dbReference type="Proteomes" id="UP000004474">
    <property type="component" value="Unassembled WGS sequence"/>
</dbReference>
<dbReference type="PATRIC" id="fig|1210046.3.peg.146"/>
<evidence type="ECO:0000313" key="2">
    <source>
        <dbReference type="Proteomes" id="UP000004474"/>
    </source>
</evidence>
<dbReference type="eggNOG" id="COG4948">
    <property type="taxonomic scope" value="Bacteria"/>
</dbReference>
<sequence>MALHALADRRDLDEVGQGVDRERHVVLGLTIDGDRLAQAHALYQEHGLGSRDDAVAMQAFVPGWTFDPKRPCMVR</sequence>
<dbReference type="RefSeq" id="WP_007923999.1">
    <property type="nucleotide sequence ID" value="NZ_ALWX01000003.1"/>
</dbReference>
<comment type="caution">
    <text evidence="1">The sequence shown here is derived from an EMBL/GenBank/DDBJ whole genome shotgun (WGS) entry which is preliminary data.</text>
</comment>